<feature type="compositionally biased region" description="Low complexity" evidence="8">
    <location>
        <begin position="1"/>
        <end position="13"/>
    </location>
</feature>
<dbReference type="FunFam" id="3.30.730.10:FF:000003">
    <property type="entry name" value="AP2-like ethylene-responsive transcription factor ANT"/>
    <property type="match status" value="1"/>
</dbReference>
<dbReference type="AlphaFoldDB" id="A0A811MCE3"/>
<evidence type="ECO:0000256" key="2">
    <source>
        <dbReference type="ARBA" id="ARBA00022737"/>
    </source>
</evidence>
<accession>A0A811MCE3</accession>
<keyword evidence="4" id="KW-0238">DNA-binding</keyword>
<proteinExistence type="inferred from homology"/>
<evidence type="ECO:0000259" key="9">
    <source>
        <dbReference type="PROSITE" id="PS51032"/>
    </source>
</evidence>
<evidence type="ECO:0000256" key="8">
    <source>
        <dbReference type="SAM" id="MobiDB-lite"/>
    </source>
</evidence>
<gene>
    <name evidence="10" type="ORF">NCGR_LOCUS993</name>
</gene>
<feature type="compositionally biased region" description="Low complexity" evidence="8">
    <location>
        <begin position="555"/>
        <end position="571"/>
    </location>
</feature>
<protein>
    <recommendedName>
        <fullName evidence="9">AP2/ERF domain-containing protein</fullName>
    </recommendedName>
</protein>
<keyword evidence="11" id="KW-1185">Reference proteome</keyword>
<dbReference type="InterPro" id="IPR036955">
    <property type="entry name" value="AP2/ERF_dom_sf"/>
</dbReference>
<dbReference type="FunFam" id="3.30.730.10:FF:000002">
    <property type="entry name" value="AP2-like ethylene-responsive transcription factor"/>
    <property type="match status" value="1"/>
</dbReference>
<keyword evidence="2" id="KW-0677">Repeat</keyword>
<dbReference type="InterPro" id="IPR016177">
    <property type="entry name" value="DNA-bd_dom_sf"/>
</dbReference>
<dbReference type="Gene3D" id="3.30.730.10">
    <property type="entry name" value="AP2/ERF domain"/>
    <property type="match status" value="2"/>
</dbReference>
<comment type="subcellular location">
    <subcellularLocation>
        <location evidence="1">Nucleus</location>
    </subcellularLocation>
</comment>
<evidence type="ECO:0000256" key="6">
    <source>
        <dbReference type="ARBA" id="ARBA00023242"/>
    </source>
</evidence>
<dbReference type="EMBL" id="CAJGYO010000001">
    <property type="protein sequence ID" value="CAD6202755.1"/>
    <property type="molecule type" value="Genomic_DNA"/>
</dbReference>
<evidence type="ECO:0000313" key="11">
    <source>
        <dbReference type="Proteomes" id="UP000604825"/>
    </source>
</evidence>
<keyword evidence="6" id="KW-0539">Nucleus</keyword>
<keyword evidence="3" id="KW-0805">Transcription regulation</keyword>
<evidence type="ECO:0000256" key="5">
    <source>
        <dbReference type="ARBA" id="ARBA00023163"/>
    </source>
</evidence>
<dbReference type="SUPFAM" id="SSF54171">
    <property type="entry name" value="DNA-binding domain"/>
    <property type="match status" value="2"/>
</dbReference>
<evidence type="ECO:0000256" key="1">
    <source>
        <dbReference type="ARBA" id="ARBA00004123"/>
    </source>
</evidence>
<dbReference type="GO" id="GO:0003700">
    <property type="term" value="F:DNA-binding transcription factor activity"/>
    <property type="evidence" value="ECO:0007669"/>
    <property type="project" value="InterPro"/>
</dbReference>
<dbReference type="PANTHER" id="PTHR32467:SF204">
    <property type="entry name" value="PUTATIVE, EXPRESSED-RELATED"/>
    <property type="match status" value="1"/>
</dbReference>
<dbReference type="GO" id="GO:0005634">
    <property type="term" value="C:nucleus"/>
    <property type="evidence" value="ECO:0007669"/>
    <property type="project" value="UniProtKB-SubCell"/>
</dbReference>
<sequence>MEVPSASEPAPAHHAPPPSSPMISSSSTTNATTSNFLFSPMAAPYPGYYCVGGAYGDGTSTAGVYYPHLPAMPIKSDGTLCNMEGLCWPYPSLTHNRILSTSNVMVFLSWHEVGMMPSSPPKLEDFLGGGNVGGQEAATYYSHQQGQEEGASRDYRQYQHHQLVPYNFQPLPEAEMLQEDAAPMEEAMAAAKNFLLTSYGACYSNGEMHPLSLSMTSPGSQSSSCVIAAPQQQHQMPAVATAAAALGRSNGDGEQCVGRKRGTGKGGHKQTVHRKSIDTFGQRTSRYRGVTRHRWTGRYEAHLWDNSCRKAGQTRKGRQGGYDTEDKATRAYDLAALKYWGPATHINFPVENYRDELEEMKGMTRQEYVAHLRRRSSGFSRGASIYRGVTRHHQQGRWQSRIGRVAGNKDLYLGTFTTQEAAAEAYDIAAIKFRGLNAVTNFNITRYDVDKIMESSTLLPAEEARKVKVIEAANNAPMMHNGGRELNPAEETGAGWRMVLHGSPQEAVHCPEAVDLQRGVMSESHPSLHGIVGLDIDCAVHDHHRLDVPGKTTGSINFSSSSSQVTSLGNSREGSPERLGLAMLYGKQASAVSLATMSPWMPMAAETVAQVLKQPNVVSHLPVFAAWADA</sequence>
<evidence type="ECO:0000313" key="10">
    <source>
        <dbReference type="EMBL" id="CAD6202755.1"/>
    </source>
</evidence>
<name>A0A811MCE3_9POAL</name>
<feature type="domain" description="AP2/ERF" evidence="9">
    <location>
        <begin position="286"/>
        <end position="349"/>
    </location>
</feature>
<feature type="region of interest" description="Disordered" evidence="8">
    <location>
        <begin position="1"/>
        <end position="28"/>
    </location>
</feature>
<dbReference type="GO" id="GO:0003677">
    <property type="term" value="F:DNA binding"/>
    <property type="evidence" value="ECO:0007669"/>
    <property type="project" value="UniProtKB-KW"/>
</dbReference>
<dbReference type="PANTHER" id="PTHR32467">
    <property type="entry name" value="AP2-LIKE ETHYLENE-RESPONSIVE TRANSCRIPTION FACTOR"/>
    <property type="match status" value="1"/>
</dbReference>
<comment type="caution">
    <text evidence="10">The sequence shown here is derived from an EMBL/GenBank/DDBJ whole genome shotgun (WGS) entry which is preliminary data.</text>
</comment>
<reference evidence="10" key="1">
    <citation type="submission" date="2020-10" db="EMBL/GenBank/DDBJ databases">
        <authorList>
            <person name="Han B."/>
            <person name="Lu T."/>
            <person name="Zhao Q."/>
            <person name="Huang X."/>
            <person name="Zhao Y."/>
        </authorList>
    </citation>
    <scope>NUCLEOTIDE SEQUENCE</scope>
</reference>
<dbReference type="PRINTS" id="PR00367">
    <property type="entry name" value="ETHRSPELEMNT"/>
</dbReference>
<organism evidence="10 11">
    <name type="scientific">Miscanthus lutarioriparius</name>
    <dbReference type="NCBI Taxonomy" id="422564"/>
    <lineage>
        <taxon>Eukaryota</taxon>
        <taxon>Viridiplantae</taxon>
        <taxon>Streptophyta</taxon>
        <taxon>Embryophyta</taxon>
        <taxon>Tracheophyta</taxon>
        <taxon>Spermatophyta</taxon>
        <taxon>Magnoliopsida</taxon>
        <taxon>Liliopsida</taxon>
        <taxon>Poales</taxon>
        <taxon>Poaceae</taxon>
        <taxon>PACMAD clade</taxon>
        <taxon>Panicoideae</taxon>
        <taxon>Andropogonodae</taxon>
        <taxon>Andropogoneae</taxon>
        <taxon>Saccharinae</taxon>
        <taxon>Miscanthus</taxon>
    </lineage>
</organism>
<dbReference type="Proteomes" id="UP000604825">
    <property type="component" value="Unassembled WGS sequence"/>
</dbReference>
<dbReference type="PROSITE" id="PS51032">
    <property type="entry name" value="AP2_ERF"/>
    <property type="match status" value="2"/>
</dbReference>
<keyword evidence="5" id="KW-0804">Transcription</keyword>
<evidence type="ECO:0000256" key="4">
    <source>
        <dbReference type="ARBA" id="ARBA00023125"/>
    </source>
</evidence>
<evidence type="ECO:0000256" key="7">
    <source>
        <dbReference type="ARBA" id="ARBA00037973"/>
    </source>
</evidence>
<feature type="domain" description="AP2/ERF" evidence="9">
    <location>
        <begin position="385"/>
        <end position="443"/>
    </location>
</feature>
<dbReference type="CDD" id="cd00018">
    <property type="entry name" value="AP2"/>
    <property type="match status" value="2"/>
</dbReference>
<dbReference type="OrthoDB" id="207175at2759"/>
<dbReference type="InterPro" id="IPR001471">
    <property type="entry name" value="AP2/ERF_dom"/>
</dbReference>
<comment type="similarity">
    <text evidence="7">Belongs to the AP2/ERF transcription factor family. AP2 subfamily.</text>
</comment>
<dbReference type="SMART" id="SM00380">
    <property type="entry name" value="AP2"/>
    <property type="match status" value="2"/>
</dbReference>
<evidence type="ECO:0000256" key="3">
    <source>
        <dbReference type="ARBA" id="ARBA00023015"/>
    </source>
</evidence>
<feature type="region of interest" description="Disordered" evidence="8">
    <location>
        <begin position="551"/>
        <end position="574"/>
    </location>
</feature>